<organism evidence="7 8">
    <name type="scientific">Hemibagrus guttatus</name>
    <dbReference type="NCBI Taxonomy" id="175788"/>
    <lineage>
        <taxon>Eukaryota</taxon>
        <taxon>Metazoa</taxon>
        <taxon>Chordata</taxon>
        <taxon>Craniata</taxon>
        <taxon>Vertebrata</taxon>
        <taxon>Euteleostomi</taxon>
        <taxon>Actinopterygii</taxon>
        <taxon>Neopterygii</taxon>
        <taxon>Teleostei</taxon>
        <taxon>Ostariophysi</taxon>
        <taxon>Siluriformes</taxon>
        <taxon>Bagridae</taxon>
        <taxon>Hemibagrus</taxon>
    </lineage>
</organism>
<dbReference type="SMART" id="SM00284">
    <property type="entry name" value="OLF"/>
    <property type="match status" value="1"/>
</dbReference>
<feature type="domain" description="Olfactomedin-like" evidence="6">
    <location>
        <begin position="142"/>
        <end position="393"/>
    </location>
</feature>
<accession>A0AAE0QES6</accession>
<feature type="coiled-coil region" evidence="4">
    <location>
        <begin position="42"/>
        <end position="101"/>
    </location>
</feature>
<evidence type="ECO:0000256" key="2">
    <source>
        <dbReference type="ARBA" id="ARBA00022525"/>
    </source>
</evidence>
<evidence type="ECO:0000256" key="3">
    <source>
        <dbReference type="PROSITE-ProRule" id="PRU00446"/>
    </source>
</evidence>
<keyword evidence="2" id="KW-0964">Secreted</keyword>
<keyword evidence="8" id="KW-1185">Reference proteome</keyword>
<dbReference type="PROSITE" id="PS51132">
    <property type="entry name" value="OLF"/>
    <property type="match status" value="1"/>
</dbReference>
<evidence type="ECO:0000313" key="8">
    <source>
        <dbReference type="Proteomes" id="UP001274896"/>
    </source>
</evidence>
<dbReference type="AlphaFoldDB" id="A0AAE0QES6"/>
<gene>
    <name evidence="7" type="ORF">QTP70_022207</name>
</gene>
<evidence type="ECO:0000256" key="5">
    <source>
        <dbReference type="SAM" id="SignalP"/>
    </source>
</evidence>
<evidence type="ECO:0000256" key="1">
    <source>
        <dbReference type="ARBA" id="ARBA00004613"/>
    </source>
</evidence>
<protein>
    <recommendedName>
        <fullName evidence="6">Olfactomedin-like domain-containing protein</fullName>
    </recommendedName>
</protein>
<sequence length="404" mass="46154">MEAGFFFSIILSMLAQLSRAQNQYQYQTLMNYLESRMASLEQNQLQERIALWNEQNNRYNSDLKKFRHQAVDLLEKLNKDYEKLREDLEGAGVRVDRVEKEMDFIETKHPPKPCVNAADKMVEQEPVLSERKKKDEFFEVSVCIDLVSNIQAMKILKRLGSAKGVWTKDSKTAKVYIFNGTSEDTVYEFNSVKEFSASSGMSKGKQITLPSAWNGTGHAVYGGFLYFLTERSELQVNKFHLENGSLVDSAVLPVQEKVSVYSLNPETMVDLIADEEGLWALYAIGDTINLAKMDSDTLDIENMWETSCSRINAEAAFFVCGTLYVVYNTRPPSRSRVQCVFDVNDMVIPGEAPLLYFPRRFGAHSSLKYNPVEKLVYAWDDGYQILYRMALTKKLFAIVPPPEE</sequence>
<dbReference type="Pfam" id="PF02191">
    <property type="entry name" value="OLF"/>
    <property type="match status" value="1"/>
</dbReference>
<proteinExistence type="predicted"/>
<keyword evidence="4" id="KW-0175">Coiled coil</keyword>
<dbReference type="EMBL" id="JAUCMX010000017">
    <property type="protein sequence ID" value="KAK3519217.1"/>
    <property type="molecule type" value="Genomic_DNA"/>
</dbReference>
<feature type="signal peptide" evidence="5">
    <location>
        <begin position="1"/>
        <end position="20"/>
    </location>
</feature>
<comment type="subcellular location">
    <subcellularLocation>
        <location evidence="1">Secreted</location>
    </subcellularLocation>
</comment>
<evidence type="ECO:0000313" key="7">
    <source>
        <dbReference type="EMBL" id="KAK3519217.1"/>
    </source>
</evidence>
<dbReference type="InterPro" id="IPR050605">
    <property type="entry name" value="Olfactomedin-like_domain"/>
</dbReference>
<dbReference type="GO" id="GO:0005615">
    <property type="term" value="C:extracellular space"/>
    <property type="evidence" value="ECO:0007669"/>
    <property type="project" value="TreeGrafter"/>
</dbReference>
<keyword evidence="5" id="KW-0732">Signal</keyword>
<reference evidence="7" key="1">
    <citation type="submission" date="2023-06" db="EMBL/GenBank/DDBJ databases">
        <title>Male Hemibagrus guttatus genome.</title>
        <authorList>
            <person name="Bian C."/>
        </authorList>
    </citation>
    <scope>NUCLEOTIDE SEQUENCE</scope>
    <source>
        <strain evidence="7">Male_cb2023</strain>
        <tissue evidence="7">Muscle</tissue>
    </source>
</reference>
<feature type="chain" id="PRO_5041972269" description="Olfactomedin-like domain-containing protein" evidence="5">
    <location>
        <begin position="21"/>
        <end position="404"/>
    </location>
</feature>
<comment type="caution">
    <text evidence="7">The sequence shown here is derived from an EMBL/GenBank/DDBJ whole genome shotgun (WGS) entry which is preliminary data.</text>
</comment>
<dbReference type="Proteomes" id="UP001274896">
    <property type="component" value="Unassembled WGS sequence"/>
</dbReference>
<evidence type="ECO:0000256" key="4">
    <source>
        <dbReference type="SAM" id="Coils"/>
    </source>
</evidence>
<dbReference type="GO" id="GO:0007165">
    <property type="term" value="P:signal transduction"/>
    <property type="evidence" value="ECO:0007669"/>
    <property type="project" value="TreeGrafter"/>
</dbReference>
<evidence type="ECO:0000259" key="6">
    <source>
        <dbReference type="PROSITE" id="PS51132"/>
    </source>
</evidence>
<dbReference type="InterPro" id="IPR003112">
    <property type="entry name" value="Olfac-like_dom"/>
</dbReference>
<comment type="caution">
    <text evidence="3">Lacks conserved residue(s) required for the propagation of feature annotation.</text>
</comment>
<dbReference type="PANTHER" id="PTHR23192:SF49">
    <property type="entry name" value="OLFACTOMEDIN-LIKE PROTEIN 3B"/>
    <property type="match status" value="1"/>
</dbReference>
<dbReference type="PANTHER" id="PTHR23192">
    <property type="entry name" value="OLFACTOMEDIN-RELATED"/>
    <property type="match status" value="1"/>
</dbReference>
<name>A0AAE0QES6_9TELE</name>